<keyword evidence="4" id="KW-1185">Reference proteome</keyword>
<dbReference type="PANTHER" id="PTHR47260:SF1">
    <property type="entry name" value="UPF0644 PROTEIN PB2B4.06"/>
    <property type="match status" value="1"/>
</dbReference>
<organism evidence="3 4">
    <name type="scientific">Lasallia pustulata</name>
    <dbReference type="NCBI Taxonomy" id="136370"/>
    <lineage>
        <taxon>Eukaryota</taxon>
        <taxon>Fungi</taxon>
        <taxon>Dikarya</taxon>
        <taxon>Ascomycota</taxon>
        <taxon>Pezizomycotina</taxon>
        <taxon>Lecanoromycetes</taxon>
        <taxon>OSLEUM clade</taxon>
        <taxon>Umbilicariomycetidae</taxon>
        <taxon>Umbilicariales</taxon>
        <taxon>Umbilicariaceae</taxon>
        <taxon>Lasallia</taxon>
    </lineage>
</organism>
<dbReference type="Pfam" id="PF03061">
    <property type="entry name" value="4HBT"/>
    <property type="match status" value="1"/>
</dbReference>
<name>A0A1W5CW90_9LECA</name>
<dbReference type="AlphaFoldDB" id="A0A1W5CW90"/>
<evidence type="ECO:0000313" key="3">
    <source>
        <dbReference type="EMBL" id="SLM35101.1"/>
    </source>
</evidence>
<reference evidence="2 5" key="3">
    <citation type="submission" date="2019-09" db="EMBL/GenBank/DDBJ databases">
        <title>The hologenome of the rock-dwelling lichen Lasallia pustulata.</title>
        <authorList>
            <person name="Greshake Tzovaras B."/>
            <person name="Segers F."/>
            <person name="Bicker A."/>
            <person name="Dal Grande F."/>
            <person name="Otte J."/>
            <person name="Hankeln T."/>
            <person name="Schmitt I."/>
            <person name="Ebersberger I."/>
        </authorList>
    </citation>
    <scope>NUCLEOTIDE SEQUENCE [LARGE SCALE GENOMIC DNA]</scope>
    <source>
        <strain evidence="2">A1-1</strain>
    </source>
</reference>
<dbReference type="EMBL" id="VXIT01000018">
    <property type="protein sequence ID" value="KAA6407290.1"/>
    <property type="molecule type" value="Genomic_DNA"/>
</dbReference>
<reference evidence="3" key="1">
    <citation type="submission" date="2017-03" db="EMBL/GenBank/DDBJ databases">
        <authorList>
            <person name="Afonso C.L."/>
            <person name="Miller P.J."/>
            <person name="Scott M.A."/>
            <person name="Spackman E."/>
            <person name="Goraichik I."/>
            <person name="Dimitrov K.M."/>
            <person name="Suarez D.L."/>
            <person name="Swayne D.E."/>
        </authorList>
    </citation>
    <scope>NUCLEOTIDE SEQUENCE [LARGE SCALE GENOMIC DNA]</scope>
</reference>
<protein>
    <submittedName>
        <fullName evidence="3">Thioesterase superfamily</fullName>
    </submittedName>
</protein>
<dbReference type="EMBL" id="FWEW01000537">
    <property type="protein sequence ID" value="SLM35101.1"/>
    <property type="molecule type" value="Genomic_DNA"/>
</dbReference>
<evidence type="ECO:0000313" key="2">
    <source>
        <dbReference type="EMBL" id="KAA6407290.1"/>
    </source>
</evidence>
<dbReference type="InterPro" id="IPR006683">
    <property type="entry name" value="Thioestr_dom"/>
</dbReference>
<dbReference type="InterPro" id="IPR052061">
    <property type="entry name" value="PTE-AB_protein"/>
</dbReference>
<dbReference type="SUPFAM" id="SSF54637">
    <property type="entry name" value="Thioesterase/thiol ester dehydrase-isomerase"/>
    <property type="match status" value="1"/>
</dbReference>
<dbReference type="Gene3D" id="3.10.129.10">
    <property type="entry name" value="Hotdog Thioesterase"/>
    <property type="match status" value="1"/>
</dbReference>
<dbReference type="Proteomes" id="UP000324767">
    <property type="component" value="Unassembled WGS sequence"/>
</dbReference>
<dbReference type="Proteomes" id="UP000192927">
    <property type="component" value="Unassembled WGS sequence"/>
</dbReference>
<accession>A0A1W5CW90</accession>
<evidence type="ECO:0000259" key="1">
    <source>
        <dbReference type="Pfam" id="PF03061"/>
    </source>
</evidence>
<evidence type="ECO:0000313" key="5">
    <source>
        <dbReference type="Proteomes" id="UP000324767"/>
    </source>
</evidence>
<dbReference type="InterPro" id="IPR029069">
    <property type="entry name" value="HotDog_dom_sf"/>
</dbReference>
<dbReference type="OrthoDB" id="506431at2759"/>
<dbReference type="CDD" id="cd03443">
    <property type="entry name" value="PaaI_thioesterase"/>
    <property type="match status" value="1"/>
</dbReference>
<gene>
    <name evidence="2" type="ORF">FRX48_08838</name>
</gene>
<evidence type="ECO:0000313" key="4">
    <source>
        <dbReference type="Proteomes" id="UP000192927"/>
    </source>
</evidence>
<sequence length="190" mass="20662">MTDPIMDPDLLHFQSIPWCAKLLADPDLTIAPAHSRSPKASSEDSFFAETLQTDKTIRACLSLFSSSNPSTSSNESSPPFQRAYILISVGNGVNGYPDTGHGGFVATLLDQGMGILMEENQYNGTGIDVVTAYLNVRYRRPMPTPGVVLVTAAYAKVVPRKQFMRATLEDGEGTVYAEAEALFVETRPKL</sequence>
<reference evidence="4" key="2">
    <citation type="submission" date="2017-03" db="EMBL/GenBank/DDBJ databases">
        <authorList>
            <person name="Sharma R."/>
            <person name="Thines M."/>
        </authorList>
    </citation>
    <scope>NUCLEOTIDE SEQUENCE [LARGE SCALE GENOMIC DNA]</scope>
</reference>
<proteinExistence type="predicted"/>
<feature type="domain" description="Thioesterase" evidence="1">
    <location>
        <begin position="101"/>
        <end position="175"/>
    </location>
</feature>
<dbReference type="PANTHER" id="PTHR47260">
    <property type="entry name" value="UPF0644 PROTEIN PB2B4.06"/>
    <property type="match status" value="1"/>
</dbReference>